<evidence type="ECO:0000256" key="2">
    <source>
        <dbReference type="SAM" id="Phobius"/>
    </source>
</evidence>
<dbReference type="AlphaFoldDB" id="A0A545ANC0"/>
<proteinExistence type="predicted"/>
<dbReference type="RefSeq" id="WP_142706642.1">
    <property type="nucleotide sequence ID" value="NZ_VIRS01000016.1"/>
</dbReference>
<dbReference type="Proteomes" id="UP000317982">
    <property type="component" value="Unassembled WGS sequence"/>
</dbReference>
<comment type="caution">
    <text evidence="3">The sequence shown here is derived from an EMBL/GenBank/DDBJ whole genome shotgun (WGS) entry which is preliminary data.</text>
</comment>
<keyword evidence="2" id="KW-0472">Membrane</keyword>
<feature type="transmembrane region" description="Helical" evidence="2">
    <location>
        <begin position="6"/>
        <end position="25"/>
    </location>
</feature>
<accession>A0A545ANC0</accession>
<organism evidence="3 4">
    <name type="scientific">Cryptosporangium phraense</name>
    <dbReference type="NCBI Taxonomy" id="2593070"/>
    <lineage>
        <taxon>Bacteria</taxon>
        <taxon>Bacillati</taxon>
        <taxon>Actinomycetota</taxon>
        <taxon>Actinomycetes</taxon>
        <taxon>Cryptosporangiales</taxon>
        <taxon>Cryptosporangiaceae</taxon>
        <taxon>Cryptosporangium</taxon>
    </lineage>
</organism>
<feature type="region of interest" description="Disordered" evidence="1">
    <location>
        <begin position="58"/>
        <end position="133"/>
    </location>
</feature>
<evidence type="ECO:0000313" key="4">
    <source>
        <dbReference type="Proteomes" id="UP000317982"/>
    </source>
</evidence>
<keyword evidence="2" id="KW-0812">Transmembrane</keyword>
<feature type="transmembrane region" description="Helical" evidence="2">
    <location>
        <begin position="32"/>
        <end position="54"/>
    </location>
</feature>
<evidence type="ECO:0000256" key="1">
    <source>
        <dbReference type="SAM" id="MobiDB-lite"/>
    </source>
</evidence>
<gene>
    <name evidence="3" type="ORF">FL583_22170</name>
</gene>
<name>A0A545ANC0_9ACTN</name>
<dbReference type="EMBL" id="VIRS01000016">
    <property type="protein sequence ID" value="TQS42773.1"/>
    <property type="molecule type" value="Genomic_DNA"/>
</dbReference>
<sequence length="229" mass="22684">MSIGDWAALAAAIAAVIIAIPAVSSSAPHRSAFIAGAVALLVLALILAMTSAFVDDGDSTPASPNPTSGNPTASPPPSTSPVETATTEPAGSPVYSDVGVGLPGGNCGAQTQIDLDPPSGTGPEVSPATNPINGAGTADLSLSNCGSLNGQVLRPNNDSRIAILDGRPPTVGACAEQLQRAPEAQGIVPRVGITICLTTEAGAVAALVVTDVQAGDNFRMEANATLWRS</sequence>
<dbReference type="InParanoid" id="A0A545ANC0"/>
<feature type="compositionally biased region" description="Low complexity" evidence="1">
    <location>
        <begin position="80"/>
        <end position="89"/>
    </location>
</feature>
<evidence type="ECO:0000313" key="3">
    <source>
        <dbReference type="EMBL" id="TQS42773.1"/>
    </source>
</evidence>
<keyword evidence="2" id="KW-1133">Transmembrane helix</keyword>
<protein>
    <submittedName>
        <fullName evidence="3">Uncharacterized protein</fullName>
    </submittedName>
</protein>
<keyword evidence="4" id="KW-1185">Reference proteome</keyword>
<reference evidence="3 4" key="1">
    <citation type="submission" date="2019-07" db="EMBL/GenBank/DDBJ databases">
        <title>Cryptosporangium phraense sp. nov., isolated from plant litter.</title>
        <authorList>
            <person name="Suriyachadkun C."/>
        </authorList>
    </citation>
    <scope>NUCLEOTIDE SEQUENCE [LARGE SCALE GENOMIC DNA]</scope>
    <source>
        <strain evidence="3 4">A-T 5661</strain>
    </source>
</reference>